<sequence length="369" mass="40442">MAMPTFHLAPDLPPVSRLCFGSTSTPSLPFSLADGSALTGCPRVRAVHAGTMTMGEQSGAPSSLRLLDAAFDAGVNFFDSAEMYPVPQRSETSGRSEELLGRWLRARRAPRDQVVVATKVAGPSGQMTWIRGGPTSLDSQNITAAIDDSYVPMFGETEYDSSCQYTSVPIEEQLEALGTAIDAGKIRYIGLSNETPYGLMKFLQLSKDFQLRTKLLTVQNSYNLLCRNFDSGLAECCHHERISLLSYSPMAMGILSGKYHSCDDRGPPDARMNLFKGRYSEGESRYKLQSPKVKAAVKKYTQIAAKYGISPATLAIAFVLRHPLVASAVFGATKLWQLNEVLHATRIHLLDEILVEINDVHARYPNPCP</sequence>
<reference evidence="2 3" key="1">
    <citation type="submission" date="2016-09" db="EMBL/GenBank/DDBJ databases">
        <title>The draft genome of Dichanthelium oligosanthes: A C3 panicoid grass species.</title>
        <authorList>
            <person name="Studer A.J."/>
            <person name="Schnable J.C."/>
            <person name="Brutnell T.P."/>
        </authorList>
    </citation>
    <scope>NUCLEOTIDE SEQUENCE [LARGE SCALE GENOMIC DNA]</scope>
    <source>
        <strain evidence="3">cv. Kellogg 1175</strain>
        <tissue evidence="2">Leaf</tissue>
    </source>
</reference>
<accession>A0A1E5VVT4</accession>
<dbReference type="InterPro" id="IPR036812">
    <property type="entry name" value="NAD(P)_OxRdtase_dom_sf"/>
</dbReference>
<name>A0A1E5VVT4_9POAL</name>
<dbReference type="Proteomes" id="UP000095767">
    <property type="component" value="Unassembled WGS sequence"/>
</dbReference>
<dbReference type="InterPro" id="IPR023210">
    <property type="entry name" value="NADP_OxRdtase_dom"/>
</dbReference>
<proteinExistence type="predicted"/>
<dbReference type="CDD" id="cd19094">
    <property type="entry name" value="AKR_Tas-like"/>
    <property type="match status" value="1"/>
</dbReference>
<gene>
    <name evidence="2" type="ORF">BAE44_0009792</name>
</gene>
<organism evidence="2 3">
    <name type="scientific">Dichanthelium oligosanthes</name>
    <dbReference type="NCBI Taxonomy" id="888268"/>
    <lineage>
        <taxon>Eukaryota</taxon>
        <taxon>Viridiplantae</taxon>
        <taxon>Streptophyta</taxon>
        <taxon>Embryophyta</taxon>
        <taxon>Tracheophyta</taxon>
        <taxon>Spermatophyta</taxon>
        <taxon>Magnoliopsida</taxon>
        <taxon>Liliopsida</taxon>
        <taxon>Poales</taxon>
        <taxon>Poaceae</taxon>
        <taxon>PACMAD clade</taxon>
        <taxon>Panicoideae</taxon>
        <taxon>Panicodae</taxon>
        <taxon>Paniceae</taxon>
        <taxon>Dichantheliinae</taxon>
        <taxon>Dichanthelium</taxon>
    </lineage>
</organism>
<dbReference type="PANTHER" id="PTHR43147">
    <property type="entry name" value="PROTEIN TAS"/>
    <property type="match status" value="1"/>
</dbReference>
<evidence type="ECO:0000313" key="2">
    <source>
        <dbReference type="EMBL" id="OEL29192.1"/>
    </source>
</evidence>
<protein>
    <submittedName>
        <fullName evidence="2">Protein tas</fullName>
    </submittedName>
</protein>
<evidence type="ECO:0000259" key="1">
    <source>
        <dbReference type="Pfam" id="PF00248"/>
    </source>
</evidence>
<comment type="caution">
    <text evidence="2">The sequence shown here is derived from an EMBL/GenBank/DDBJ whole genome shotgun (WGS) entry which is preliminary data.</text>
</comment>
<dbReference type="SUPFAM" id="SSF51430">
    <property type="entry name" value="NAD(P)-linked oxidoreductase"/>
    <property type="match status" value="1"/>
</dbReference>
<dbReference type="EMBL" id="LWDX02028220">
    <property type="protein sequence ID" value="OEL29192.1"/>
    <property type="molecule type" value="Genomic_DNA"/>
</dbReference>
<dbReference type="Pfam" id="PF00248">
    <property type="entry name" value="Aldo_ket_red"/>
    <property type="match status" value="1"/>
</dbReference>
<dbReference type="OrthoDB" id="2310150at2759"/>
<dbReference type="PANTHER" id="PTHR43147:SF2">
    <property type="entry name" value="NADP-DEPENDENT OXIDOREDUCTASE DOMAIN-CONTAINING PROTEIN"/>
    <property type="match status" value="1"/>
</dbReference>
<feature type="domain" description="NADP-dependent oxidoreductase" evidence="1">
    <location>
        <begin position="49"/>
        <end position="357"/>
    </location>
</feature>
<dbReference type="Gene3D" id="3.20.20.100">
    <property type="entry name" value="NADP-dependent oxidoreductase domain"/>
    <property type="match status" value="1"/>
</dbReference>
<evidence type="ECO:0000313" key="3">
    <source>
        <dbReference type="Proteomes" id="UP000095767"/>
    </source>
</evidence>
<dbReference type="AlphaFoldDB" id="A0A1E5VVT4"/>
<keyword evidence="3" id="KW-1185">Reference proteome</keyword>
<dbReference type="STRING" id="888268.A0A1E5VVT4"/>